<dbReference type="EMBL" id="CH476594">
    <property type="protein sequence ID" value="EAU38693.1"/>
    <property type="molecule type" value="Genomic_DNA"/>
</dbReference>
<accession>Q0D1Y7</accession>
<feature type="domain" description="RNA polymerase III subunit Rpc25" evidence="8">
    <location>
        <begin position="111"/>
        <end position="186"/>
    </location>
</feature>
<dbReference type="SUPFAM" id="SSF50249">
    <property type="entry name" value="Nucleic acid-binding proteins"/>
    <property type="match status" value="1"/>
</dbReference>
<dbReference type="GO" id="GO:0042797">
    <property type="term" value="P:tRNA transcription by RNA polymerase III"/>
    <property type="evidence" value="ECO:0007669"/>
    <property type="project" value="EnsemblFungi"/>
</dbReference>
<evidence type="ECO:0000256" key="4">
    <source>
        <dbReference type="ARBA" id="ARBA00023163"/>
    </source>
</evidence>
<reference evidence="10" key="1">
    <citation type="submission" date="2005-09" db="EMBL/GenBank/DDBJ databases">
        <title>Annotation of the Aspergillus terreus NIH2624 genome.</title>
        <authorList>
            <person name="Birren B.W."/>
            <person name="Lander E.S."/>
            <person name="Galagan J.E."/>
            <person name="Nusbaum C."/>
            <person name="Devon K."/>
            <person name="Henn M."/>
            <person name="Ma L.-J."/>
            <person name="Jaffe D.B."/>
            <person name="Butler J."/>
            <person name="Alvarez P."/>
            <person name="Gnerre S."/>
            <person name="Grabherr M."/>
            <person name="Kleber M."/>
            <person name="Mauceli E.W."/>
            <person name="Brockman W."/>
            <person name="Rounsley S."/>
            <person name="Young S.K."/>
            <person name="LaButti K."/>
            <person name="Pushparaj V."/>
            <person name="DeCaprio D."/>
            <person name="Crawford M."/>
            <person name="Koehrsen M."/>
            <person name="Engels R."/>
            <person name="Montgomery P."/>
            <person name="Pearson M."/>
            <person name="Howarth C."/>
            <person name="Larson L."/>
            <person name="Luoma S."/>
            <person name="White J."/>
            <person name="Alvarado L."/>
            <person name="Kodira C.D."/>
            <person name="Zeng Q."/>
            <person name="Oleary S."/>
            <person name="Yandava C."/>
            <person name="Denning D.W."/>
            <person name="Nierman W.C."/>
            <person name="Milne T."/>
            <person name="Madden K."/>
        </authorList>
    </citation>
    <scope>NUCLEOTIDE SEQUENCE [LARGE SCALE GENOMIC DNA]</scope>
    <source>
        <strain evidence="10">NIH 2624 / FGSC A1156</strain>
    </source>
</reference>
<evidence type="ECO:0000313" key="9">
    <source>
        <dbReference type="EMBL" id="EAU38693.1"/>
    </source>
</evidence>
<dbReference type="Proteomes" id="UP000007963">
    <property type="component" value="Unassembled WGS sequence"/>
</dbReference>
<evidence type="ECO:0000256" key="3">
    <source>
        <dbReference type="ARBA" id="ARBA00022478"/>
    </source>
</evidence>
<dbReference type="GO" id="GO:0000785">
    <property type="term" value="C:chromatin"/>
    <property type="evidence" value="ECO:0007669"/>
    <property type="project" value="EnsemblFungi"/>
</dbReference>
<dbReference type="VEuPathDB" id="FungiDB:ATEG_00047"/>
<dbReference type="AlphaFoldDB" id="Q0D1Y7"/>
<evidence type="ECO:0000256" key="6">
    <source>
        <dbReference type="RuleBase" id="RU369086"/>
    </source>
</evidence>
<comment type="function">
    <text evidence="6">DNA-dependent RNA polymerase which catalyzes the transcription of DNA into RNA using the four ribonucleoside triphosphates as substrates.</text>
</comment>
<dbReference type="OrthoDB" id="10256606at2759"/>
<dbReference type="OMA" id="LGPTLWW"/>
<dbReference type="Pfam" id="PF03876">
    <property type="entry name" value="SHS2_Rpb7-N"/>
    <property type="match status" value="1"/>
</dbReference>
<dbReference type="GeneID" id="4354803"/>
<dbReference type="InterPro" id="IPR013238">
    <property type="entry name" value="RNA_pol_III_Rbc25"/>
</dbReference>
<dbReference type="GO" id="GO:0003899">
    <property type="term" value="F:DNA-directed RNA polymerase activity"/>
    <property type="evidence" value="ECO:0007669"/>
    <property type="project" value="EnsemblFungi"/>
</dbReference>
<keyword evidence="5 6" id="KW-0539">Nucleus</keyword>
<dbReference type="GO" id="GO:0055029">
    <property type="term" value="C:nuclear DNA-directed RNA polymerase complex"/>
    <property type="evidence" value="ECO:0007669"/>
    <property type="project" value="UniProtKB-ARBA"/>
</dbReference>
<dbReference type="PANTHER" id="PTHR12709">
    <property type="entry name" value="DNA-DIRECTED RNA POLYMERASE II, III"/>
    <property type="match status" value="1"/>
</dbReference>
<comment type="subcellular location">
    <subcellularLocation>
        <location evidence="1 6">Nucleus</location>
    </subcellularLocation>
</comment>
<feature type="domain" description="RNA polymerase Rpb7-like N-terminal" evidence="7">
    <location>
        <begin position="8"/>
        <end position="64"/>
    </location>
</feature>
<dbReference type="InterPro" id="IPR012340">
    <property type="entry name" value="NA-bd_OB-fold"/>
</dbReference>
<dbReference type="Pfam" id="PF08292">
    <property type="entry name" value="RNA_pol_Rbc25"/>
    <property type="match status" value="1"/>
</dbReference>
<dbReference type="GO" id="GO:0006386">
    <property type="term" value="P:termination of RNA polymerase III transcription"/>
    <property type="evidence" value="ECO:0007669"/>
    <property type="project" value="EnsemblFungi"/>
</dbReference>
<dbReference type="InterPro" id="IPR045113">
    <property type="entry name" value="Rpb7-like"/>
</dbReference>
<dbReference type="FunFam" id="3.30.1490.120:FF:000001">
    <property type="entry name" value="DNA-directed RNA polymerase II subunit RPB7"/>
    <property type="match status" value="1"/>
</dbReference>
<dbReference type="GO" id="GO:0005666">
    <property type="term" value="C:RNA polymerase III complex"/>
    <property type="evidence" value="ECO:0007669"/>
    <property type="project" value="EnsemblFungi"/>
</dbReference>
<dbReference type="InterPro" id="IPR036898">
    <property type="entry name" value="RNA_pol_Rpb7-like_N_sf"/>
</dbReference>
<dbReference type="RefSeq" id="XP_001210133.1">
    <property type="nucleotide sequence ID" value="XM_001210133.1"/>
</dbReference>
<dbReference type="SUPFAM" id="SSF88798">
    <property type="entry name" value="N-terminal, heterodimerisation domain of RBP7 (RpoE)"/>
    <property type="match status" value="1"/>
</dbReference>
<gene>
    <name evidence="9" type="ORF">ATEG_00047</name>
</gene>
<evidence type="ECO:0000256" key="1">
    <source>
        <dbReference type="ARBA" id="ARBA00004123"/>
    </source>
</evidence>
<evidence type="ECO:0000256" key="2">
    <source>
        <dbReference type="ARBA" id="ARBA00009307"/>
    </source>
</evidence>
<dbReference type="PANTHER" id="PTHR12709:SF1">
    <property type="entry name" value="DNA-DIRECTED RNA POLYMERASE III SUBUNIT RPC8"/>
    <property type="match status" value="1"/>
</dbReference>
<dbReference type="Gene3D" id="2.40.50.140">
    <property type="entry name" value="Nucleic acid-binding proteins"/>
    <property type="match status" value="1"/>
</dbReference>
<comment type="similarity">
    <text evidence="2">Belongs to the eukaryotic RPB7/RPC8 RNA polymerase subunit family.</text>
</comment>
<evidence type="ECO:0000259" key="8">
    <source>
        <dbReference type="Pfam" id="PF08292"/>
    </source>
</evidence>
<dbReference type="HOGENOM" id="CLU_073901_1_0_1"/>
<name>Q0D1Y7_ASPTN</name>
<evidence type="ECO:0000313" key="10">
    <source>
        <dbReference type="Proteomes" id="UP000007963"/>
    </source>
</evidence>
<dbReference type="Gene3D" id="3.30.1490.120">
    <property type="entry name" value="RNA polymerase Rpb7-like, N-terminal domain"/>
    <property type="match status" value="1"/>
</dbReference>
<dbReference type="eggNOG" id="KOG3297">
    <property type="taxonomic scope" value="Eukaryota"/>
</dbReference>
<dbReference type="InterPro" id="IPR005576">
    <property type="entry name" value="Rpb7-like_N"/>
</dbReference>
<dbReference type="CDD" id="cd04330">
    <property type="entry name" value="RNAP_III_Rpc25_N"/>
    <property type="match status" value="1"/>
</dbReference>
<protein>
    <recommendedName>
        <fullName evidence="6">DNA-directed RNA polymerase subunit</fullName>
    </recommendedName>
</protein>
<dbReference type="GO" id="GO:0006384">
    <property type="term" value="P:transcription initiation at RNA polymerase III promoter"/>
    <property type="evidence" value="ECO:0007669"/>
    <property type="project" value="EnsemblFungi"/>
</dbReference>
<organism evidence="9 10">
    <name type="scientific">Aspergillus terreus (strain NIH 2624 / FGSC A1156)</name>
    <dbReference type="NCBI Taxonomy" id="341663"/>
    <lineage>
        <taxon>Eukaryota</taxon>
        <taxon>Fungi</taxon>
        <taxon>Dikarya</taxon>
        <taxon>Ascomycota</taxon>
        <taxon>Pezizomycotina</taxon>
        <taxon>Eurotiomycetes</taxon>
        <taxon>Eurotiomycetidae</taxon>
        <taxon>Eurotiales</taxon>
        <taxon>Aspergillaceae</taxon>
        <taxon>Aspergillus</taxon>
        <taxon>Aspergillus subgen. Circumdati</taxon>
    </lineage>
</organism>
<sequence>MFILTTLSDLIQIAPEDFSKYSSVAIEDNINEKYANKVIQKIGLCIGFYDLLESSDGLIGHGTGLVNVNVKFRLIVFRPFKGEIMLGKISSATEHGIKSMSLPAATTVTPLSIPVGVEFFNDILVPPNLLLDGARFDYADQVWIWENEDGSTFYFDVGEIVRLRVEMEEWHDQIPNAPDLGDGATSERKPPYSIIVRPNYVTSDLE</sequence>
<evidence type="ECO:0000256" key="5">
    <source>
        <dbReference type="ARBA" id="ARBA00023242"/>
    </source>
</evidence>
<keyword evidence="3 6" id="KW-0240">DNA-directed RNA polymerase</keyword>
<keyword evidence="4 6" id="KW-0804">Transcription</keyword>
<proteinExistence type="inferred from homology"/>
<dbReference type="STRING" id="341663.Q0D1Y7"/>
<evidence type="ECO:0000259" key="7">
    <source>
        <dbReference type="Pfam" id="PF03876"/>
    </source>
</evidence>